<feature type="domain" description="FAD dependent oxidoreductase" evidence="1">
    <location>
        <begin position="3"/>
        <end position="90"/>
    </location>
</feature>
<name>A0A5N5X3B3_9EURO</name>
<dbReference type="Proteomes" id="UP000326565">
    <property type="component" value="Unassembled WGS sequence"/>
</dbReference>
<evidence type="ECO:0000259" key="1">
    <source>
        <dbReference type="Pfam" id="PF01266"/>
    </source>
</evidence>
<organism evidence="2 3">
    <name type="scientific">Aspergillus leporis</name>
    <dbReference type="NCBI Taxonomy" id="41062"/>
    <lineage>
        <taxon>Eukaryota</taxon>
        <taxon>Fungi</taxon>
        <taxon>Dikarya</taxon>
        <taxon>Ascomycota</taxon>
        <taxon>Pezizomycotina</taxon>
        <taxon>Eurotiomycetes</taxon>
        <taxon>Eurotiomycetidae</taxon>
        <taxon>Eurotiales</taxon>
        <taxon>Aspergillaceae</taxon>
        <taxon>Aspergillus</taxon>
        <taxon>Aspergillus subgen. Circumdati</taxon>
    </lineage>
</organism>
<dbReference type="InterPro" id="IPR006076">
    <property type="entry name" value="FAD-dep_OxRdtase"/>
</dbReference>
<protein>
    <recommendedName>
        <fullName evidence="1">FAD dependent oxidoreductase domain-containing protein</fullName>
    </recommendedName>
</protein>
<gene>
    <name evidence="2" type="ORF">BDV29DRAFT_155999</name>
</gene>
<sequence>MASGVACAAFPAEAGAKVLVVEKQAIVGGSSNYSAGMFWGPKNYQSSRSWVPAGESKLQATWMEDYLPAVRWMRENGIPVAQRFDGIILISMGSKINHR</sequence>
<dbReference type="AlphaFoldDB" id="A0A5N5X3B3"/>
<dbReference type="EMBL" id="ML732199">
    <property type="protein sequence ID" value="KAB8075109.1"/>
    <property type="molecule type" value="Genomic_DNA"/>
</dbReference>
<keyword evidence="3" id="KW-1185">Reference proteome</keyword>
<evidence type="ECO:0000313" key="2">
    <source>
        <dbReference type="EMBL" id="KAB8075109.1"/>
    </source>
</evidence>
<dbReference type="OrthoDB" id="7777654at2759"/>
<proteinExistence type="predicted"/>
<evidence type="ECO:0000313" key="3">
    <source>
        <dbReference type="Proteomes" id="UP000326565"/>
    </source>
</evidence>
<dbReference type="Pfam" id="PF01266">
    <property type="entry name" value="DAO"/>
    <property type="match status" value="1"/>
</dbReference>
<reference evidence="2 3" key="1">
    <citation type="submission" date="2019-04" db="EMBL/GenBank/DDBJ databases">
        <title>Friends and foes A comparative genomics study of 23 Aspergillus species from section Flavi.</title>
        <authorList>
            <consortium name="DOE Joint Genome Institute"/>
            <person name="Kjaerbolling I."/>
            <person name="Vesth T."/>
            <person name="Frisvad J.C."/>
            <person name="Nybo J.L."/>
            <person name="Theobald S."/>
            <person name="Kildgaard S."/>
            <person name="Isbrandt T."/>
            <person name="Kuo A."/>
            <person name="Sato A."/>
            <person name="Lyhne E.K."/>
            <person name="Kogle M.E."/>
            <person name="Wiebenga A."/>
            <person name="Kun R.S."/>
            <person name="Lubbers R.J."/>
            <person name="Makela M.R."/>
            <person name="Barry K."/>
            <person name="Chovatia M."/>
            <person name="Clum A."/>
            <person name="Daum C."/>
            <person name="Haridas S."/>
            <person name="He G."/>
            <person name="LaButti K."/>
            <person name="Lipzen A."/>
            <person name="Mondo S."/>
            <person name="Riley R."/>
            <person name="Salamov A."/>
            <person name="Simmons B.A."/>
            <person name="Magnuson J.K."/>
            <person name="Henrissat B."/>
            <person name="Mortensen U.H."/>
            <person name="Larsen T.O."/>
            <person name="Devries R.P."/>
            <person name="Grigoriev I.V."/>
            <person name="Machida M."/>
            <person name="Baker S.E."/>
            <person name="Andersen M.R."/>
        </authorList>
    </citation>
    <scope>NUCLEOTIDE SEQUENCE [LARGE SCALE GENOMIC DNA]</scope>
    <source>
        <strain evidence="2 3">CBS 151.66</strain>
    </source>
</reference>
<accession>A0A5N5X3B3</accession>
<dbReference type="InterPro" id="IPR036188">
    <property type="entry name" value="FAD/NAD-bd_sf"/>
</dbReference>
<dbReference type="Gene3D" id="3.50.50.60">
    <property type="entry name" value="FAD/NAD(P)-binding domain"/>
    <property type="match status" value="1"/>
</dbReference>
<dbReference type="SUPFAM" id="SSF51905">
    <property type="entry name" value="FAD/NAD(P)-binding domain"/>
    <property type="match status" value="1"/>
</dbReference>